<organism evidence="3 4">
    <name type="scientific">Dictyostelium purpureum</name>
    <name type="common">Slime mold</name>
    <dbReference type="NCBI Taxonomy" id="5786"/>
    <lineage>
        <taxon>Eukaryota</taxon>
        <taxon>Amoebozoa</taxon>
        <taxon>Evosea</taxon>
        <taxon>Eumycetozoa</taxon>
        <taxon>Dictyostelia</taxon>
        <taxon>Dictyosteliales</taxon>
        <taxon>Dictyosteliaceae</taxon>
        <taxon>Dictyostelium</taxon>
    </lineage>
</organism>
<proteinExistence type="predicted"/>
<keyword evidence="1" id="KW-1133">Transmembrane helix</keyword>
<dbReference type="Proteomes" id="UP000001064">
    <property type="component" value="Unassembled WGS sequence"/>
</dbReference>
<dbReference type="STRING" id="5786.F0ZT98"/>
<gene>
    <name evidence="3" type="ORF">DICPUDRAFT_56832</name>
</gene>
<reference evidence="4" key="1">
    <citation type="journal article" date="2011" name="Genome Biol.">
        <title>Comparative genomics of the social amoebae Dictyostelium discoideum and Dictyostelium purpureum.</title>
        <authorList>
            <consortium name="US DOE Joint Genome Institute (JGI-PGF)"/>
            <person name="Sucgang R."/>
            <person name="Kuo A."/>
            <person name="Tian X."/>
            <person name="Salerno W."/>
            <person name="Parikh A."/>
            <person name="Feasley C.L."/>
            <person name="Dalin E."/>
            <person name="Tu H."/>
            <person name="Huang E."/>
            <person name="Barry K."/>
            <person name="Lindquist E."/>
            <person name="Shapiro H."/>
            <person name="Bruce D."/>
            <person name="Schmutz J."/>
            <person name="Salamov A."/>
            <person name="Fey P."/>
            <person name="Gaudet P."/>
            <person name="Anjard C."/>
            <person name="Babu M.M."/>
            <person name="Basu S."/>
            <person name="Bushmanova Y."/>
            <person name="van der Wel H."/>
            <person name="Katoh-Kurasawa M."/>
            <person name="Dinh C."/>
            <person name="Coutinho P.M."/>
            <person name="Saito T."/>
            <person name="Elias M."/>
            <person name="Schaap P."/>
            <person name="Kay R.R."/>
            <person name="Henrissat B."/>
            <person name="Eichinger L."/>
            <person name="Rivero F."/>
            <person name="Putnam N.H."/>
            <person name="West C.M."/>
            <person name="Loomis W.F."/>
            <person name="Chisholm R.L."/>
            <person name="Shaulsky G."/>
            <person name="Strassmann J.E."/>
            <person name="Queller D.C."/>
            <person name="Kuspa A."/>
            <person name="Grigoriev I.V."/>
        </authorList>
    </citation>
    <scope>NUCLEOTIDE SEQUENCE [LARGE SCALE GENOMIC DNA]</scope>
    <source>
        <strain evidence="4">QSDP1</strain>
    </source>
</reference>
<keyword evidence="1" id="KW-0472">Membrane</keyword>
<dbReference type="OMA" id="ARQYPQM"/>
<dbReference type="PANTHER" id="PTHR14237">
    <property type="entry name" value="MOLYBDOPTERIN COFACTOR SULFURASE MOSC"/>
    <property type="match status" value="1"/>
</dbReference>
<keyword evidence="4" id="KW-1185">Reference proteome</keyword>
<dbReference type="InterPro" id="IPR011037">
    <property type="entry name" value="Pyrv_Knase-like_insert_dom_sf"/>
</dbReference>
<dbReference type="SUPFAM" id="SSF141673">
    <property type="entry name" value="MOSC N-terminal domain-like"/>
    <property type="match status" value="1"/>
</dbReference>
<dbReference type="KEGG" id="dpp:DICPUDRAFT_56832"/>
<dbReference type="SUPFAM" id="SSF50800">
    <property type="entry name" value="PK beta-barrel domain-like"/>
    <property type="match status" value="1"/>
</dbReference>
<dbReference type="InterPro" id="IPR005303">
    <property type="entry name" value="MOCOS_middle"/>
</dbReference>
<feature type="domain" description="MOSC" evidence="2">
    <location>
        <begin position="164"/>
        <end position="350"/>
    </location>
</feature>
<name>F0ZT98_DICPU</name>
<dbReference type="GO" id="GO:0003824">
    <property type="term" value="F:catalytic activity"/>
    <property type="evidence" value="ECO:0007669"/>
    <property type="project" value="InterPro"/>
</dbReference>
<evidence type="ECO:0000256" key="1">
    <source>
        <dbReference type="SAM" id="Phobius"/>
    </source>
</evidence>
<evidence type="ECO:0000313" key="4">
    <source>
        <dbReference type="Proteomes" id="UP000001064"/>
    </source>
</evidence>
<keyword evidence="1" id="KW-0812">Transmembrane</keyword>
<dbReference type="EMBL" id="GL871172">
    <property type="protein sequence ID" value="EGC32818.1"/>
    <property type="molecule type" value="Genomic_DNA"/>
</dbReference>
<dbReference type="AlphaFoldDB" id="F0ZT98"/>
<dbReference type="RefSeq" id="XP_003290641.1">
    <property type="nucleotide sequence ID" value="XM_003290593.1"/>
</dbReference>
<dbReference type="PANTHER" id="PTHR14237:SF19">
    <property type="entry name" value="MITOCHONDRIAL AMIDOXIME REDUCING COMPONENT 1"/>
    <property type="match status" value="1"/>
</dbReference>
<dbReference type="Pfam" id="PF03473">
    <property type="entry name" value="MOSC"/>
    <property type="match status" value="1"/>
</dbReference>
<dbReference type="PROSITE" id="PS51340">
    <property type="entry name" value="MOSC"/>
    <property type="match status" value="1"/>
</dbReference>
<dbReference type="GO" id="GO:0030151">
    <property type="term" value="F:molybdenum ion binding"/>
    <property type="evidence" value="ECO:0007669"/>
    <property type="project" value="InterPro"/>
</dbReference>
<dbReference type="GeneID" id="10508189"/>
<dbReference type="OrthoDB" id="17255at2759"/>
<dbReference type="VEuPathDB" id="AmoebaDB:DICPUDRAFT_56832"/>
<evidence type="ECO:0000313" key="3">
    <source>
        <dbReference type="EMBL" id="EGC32818.1"/>
    </source>
</evidence>
<feature type="transmembrane region" description="Helical" evidence="1">
    <location>
        <begin position="12"/>
        <end position="32"/>
    </location>
</feature>
<evidence type="ECO:0000259" key="2">
    <source>
        <dbReference type="PROSITE" id="PS51340"/>
    </source>
</evidence>
<dbReference type="eggNOG" id="KOG2362">
    <property type="taxonomic scope" value="Eukaryota"/>
</dbReference>
<sequence length="361" mass="41677">MSAFFEWVQANIKYFVGAGILAANLYTFYNYFTGKSNNFQISPPSQQRDHPIRVKEIFIYPIKSCRGISVKSAKIDKLGFELDRRWMIINNGRFITQRQYPKMALIHPSLYKAEDGEEYLVISAEGEKEIRVKVNEDLSNKPTTKVGIWKDSVNVVDCGEEAHQWLTKFLGVDLHLVRVAPGSEYHRRIPEDYVDNIIDNATEEQREQYQFALCDTSQVMMVSESSIDDLNQHIVATRKQNNEQQRDPVTVYNFRPNVLLSSCTPFEEDTWTQVRISGLLLKKVQYTPRCKLTTVDPNKGVLNPFDDDEPLRTLRAYREFDQKLLFGVLFVHEQDQNGYEINVGDIVDVLGSTSDPYPIKK</sequence>
<dbReference type="InterPro" id="IPR005302">
    <property type="entry name" value="MoCF_Sase_C"/>
</dbReference>
<dbReference type="GO" id="GO:0030170">
    <property type="term" value="F:pyridoxal phosphate binding"/>
    <property type="evidence" value="ECO:0007669"/>
    <property type="project" value="InterPro"/>
</dbReference>
<protein>
    <recommendedName>
        <fullName evidence="2">MOSC domain-containing protein</fullName>
    </recommendedName>
</protein>
<dbReference type="FunCoup" id="F0ZT98">
    <property type="interactions" value="13"/>
</dbReference>
<accession>F0ZT98</accession>
<dbReference type="Pfam" id="PF03476">
    <property type="entry name" value="MOSC_N"/>
    <property type="match status" value="1"/>
</dbReference>
<dbReference type="InParanoid" id="F0ZT98"/>